<protein>
    <submittedName>
        <fullName evidence="2">Uncharacterized protein</fullName>
    </submittedName>
</protein>
<dbReference type="InParanoid" id="A0A7J7DR71"/>
<keyword evidence="1" id="KW-1133">Transmembrane helix</keyword>
<dbReference type="Proteomes" id="UP000593562">
    <property type="component" value="Unassembled WGS sequence"/>
</dbReference>
<proteinExistence type="predicted"/>
<sequence length="102" mass="11736">MAGNGEGILTIRLNESCWKPTQIFSNGIWVLNPGDNLLNYPLVRLHIQFIVIYILTFLFHSILKHLHLPRLLSEILVCSSHIFPLMFFLGKWLFNAGEGHVH</sequence>
<comment type="caution">
    <text evidence="2">The sequence shown here is derived from an EMBL/GenBank/DDBJ whole genome shotgun (WGS) entry which is preliminary data.</text>
</comment>
<evidence type="ECO:0000256" key="1">
    <source>
        <dbReference type="SAM" id="Phobius"/>
    </source>
</evidence>
<accession>A0A7J7DR71</accession>
<feature type="transmembrane region" description="Helical" evidence="1">
    <location>
        <begin position="75"/>
        <end position="94"/>
    </location>
</feature>
<dbReference type="EMBL" id="JAAARO010000004">
    <property type="protein sequence ID" value="KAF5748870.1"/>
    <property type="molecule type" value="Genomic_DNA"/>
</dbReference>
<keyword evidence="1" id="KW-0472">Membrane</keyword>
<evidence type="ECO:0000313" key="3">
    <source>
        <dbReference type="Proteomes" id="UP000593562"/>
    </source>
</evidence>
<organism evidence="2 3">
    <name type="scientific">Tripterygium wilfordii</name>
    <name type="common">Thunder God vine</name>
    <dbReference type="NCBI Taxonomy" id="458696"/>
    <lineage>
        <taxon>Eukaryota</taxon>
        <taxon>Viridiplantae</taxon>
        <taxon>Streptophyta</taxon>
        <taxon>Embryophyta</taxon>
        <taxon>Tracheophyta</taxon>
        <taxon>Spermatophyta</taxon>
        <taxon>Magnoliopsida</taxon>
        <taxon>eudicotyledons</taxon>
        <taxon>Gunneridae</taxon>
        <taxon>Pentapetalae</taxon>
        <taxon>rosids</taxon>
        <taxon>fabids</taxon>
        <taxon>Celastrales</taxon>
        <taxon>Celastraceae</taxon>
        <taxon>Tripterygium</taxon>
    </lineage>
</organism>
<gene>
    <name evidence="2" type="ORF">HS088_TW04G00831</name>
</gene>
<dbReference type="AlphaFoldDB" id="A0A7J7DR71"/>
<evidence type="ECO:0000313" key="2">
    <source>
        <dbReference type="EMBL" id="KAF5748870.1"/>
    </source>
</evidence>
<keyword evidence="3" id="KW-1185">Reference proteome</keyword>
<name>A0A7J7DR71_TRIWF</name>
<feature type="transmembrane region" description="Helical" evidence="1">
    <location>
        <begin position="45"/>
        <end position="63"/>
    </location>
</feature>
<keyword evidence="1" id="KW-0812">Transmembrane</keyword>
<reference evidence="2 3" key="1">
    <citation type="journal article" date="2020" name="Nat. Commun.">
        <title>Genome of Tripterygium wilfordii and identification of cytochrome P450 involved in triptolide biosynthesis.</title>
        <authorList>
            <person name="Tu L."/>
            <person name="Su P."/>
            <person name="Zhang Z."/>
            <person name="Gao L."/>
            <person name="Wang J."/>
            <person name="Hu T."/>
            <person name="Zhou J."/>
            <person name="Zhang Y."/>
            <person name="Zhao Y."/>
            <person name="Liu Y."/>
            <person name="Song Y."/>
            <person name="Tong Y."/>
            <person name="Lu Y."/>
            <person name="Yang J."/>
            <person name="Xu C."/>
            <person name="Jia M."/>
            <person name="Peters R.J."/>
            <person name="Huang L."/>
            <person name="Gao W."/>
        </authorList>
    </citation>
    <scope>NUCLEOTIDE SEQUENCE [LARGE SCALE GENOMIC DNA]</scope>
    <source>
        <strain evidence="3">cv. XIE 37</strain>
        <tissue evidence="2">Leaf</tissue>
    </source>
</reference>